<comment type="similarity">
    <text evidence="4">Belongs to the PNP synthase family.</text>
</comment>
<feature type="binding site" evidence="4">
    <location>
        <position position="37"/>
    </location>
    <ligand>
        <name>3-amino-2-oxopropyl phosphate</name>
        <dbReference type="ChEBI" id="CHEBI:57279"/>
    </ligand>
</feature>
<dbReference type="EC" id="2.6.99.2" evidence="4 5"/>
<comment type="catalytic activity">
    <reaction evidence="4">
        <text>3-amino-2-oxopropyl phosphate + 1-deoxy-D-xylulose 5-phosphate = pyridoxine 5'-phosphate + phosphate + 2 H2O + H(+)</text>
        <dbReference type="Rhea" id="RHEA:15265"/>
        <dbReference type="ChEBI" id="CHEBI:15377"/>
        <dbReference type="ChEBI" id="CHEBI:15378"/>
        <dbReference type="ChEBI" id="CHEBI:43474"/>
        <dbReference type="ChEBI" id="CHEBI:57279"/>
        <dbReference type="ChEBI" id="CHEBI:57792"/>
        <dbReference type="ChEBI" id="CHEBI:58589"/>
        <dbReference type="EC" id="2.6.99.2"/>
    </reaction>
</comment>
<keyword evidence="7" id="KW-1185">Reference proteome</keyword>
<keyword evidence="2 4" id="KW-0808">Transferase</keyword>
<dbReference type="NCBIfam" id="TIGR00559">
    <property type="entry name" value="pdxJ"/>
    <property type="match status" value="1"/>
</dbReference>
<dbReference type="FunFam" id="3.20.20.70:FF:000042">
    <property type="entry name" value="Pyridoxine 5'-phosphate synthase"/>
    <property type="match status" value="1"/>
</dbReference>
<feature type="active site" description="Proton donor" evidence="4">
    <location>
        <position position="210"/>
    </location>
</feature>
<gene>
    <name evidence="4" type="primary">pdxJ</name>
    <name evidence="6" type="ordered locus">Mlg_1350</name>
</gene>
<feature type="binding site" evidence="4">
    <location>
        <position position="211"/>
    </location>
    <ligand>
        <name>3-amino-2-oxopropyl phosphate</name>
        <dbReference type="ChEBI" id="CHEBI:57279"/>
    </ligand>
</feature>
<feature type="binding site" evidence="4">
    <location>
        <position position="26"/>
    </location>
    <ligand>
        <name>3-amino-2-oxopropyl phosphate</name>
        <dbReference type="ChEBI" id="CHEBI:57279"/>
    </ligand>
</feature>
<proteinExistence type="inferred from homology"/>
<dbReference type="HOGENOM" id="CLU_074563_0_0_6"/>
<dbReference type="NCBIfam" id="NF003627">
    <property type="entry name" value="PRK05265.1-5"/>
    <property type="match status" value="1"/>
</dbReference>
<dbReference type="GO" id="GO:0005829">
    <property type="term" value="C:cytosol"/>
    <property type="evidence" value="ECO:0007669"/>
    <property type="project" value="TreeGrafter"/>
</dbReference>
<feature type="binding site" evidence="4">
    <location>
        <position position="69"/>
    </location>
    <ligand>
        <name>1-deoxy-D-xylulose 5-phosphate</name>
        <dbReference type="ChEBI" id="CHEBI:57792"/>
    </ligand>
</feature>
<comment type="subunit">
    <text evidence="4">Homooctamer; tetramer of dimers.</text>
</comment>
<keyword evidence="3 4" id="KW-0664">Pyridoxine biosynthesis</keyword>
<dbReference type="CDD" id="cd00003">
    <property type="entry name" value="PNPsynthase"/>
    <property type="match status" value="1"/>
</dbReference>
<dbReference type="AlphaFoldDB" id="Q0A8Y8"/>
<dbReference type="PANTHER" id="PTHR30456">
    <property type="entry name" value="PYRIDOXINE 5'-PHOSPHATE SYNTHASE"/>
    <property type="match status" value="1"/>
</dbReference>
<dbReference type="NCBIfam" id="NF003623">
    <property type="entry name" value="PRK05265.1-1"/>
    <property type="match status" value="1"/>
</dbReference>
<feature type="binding site" evidence="4">
    <location>
        <position position="119"/>
    </location>
    <ligand>
        <name>1-deoxy-D-xylulose 5-phosphate</name>
        <dbReference type="ChEBI" id="CHEBI:57792"/>
    </ligand>
</feature>
<evidence type="ECO:0000256" key="3">
    <source>
        <dbReference type="ARBA" id="ARBA00023096"/>
    </source>
</evidence>
<dbReference type="PANTHER" id="PTHR30456:SF0">
    <property type="entry name" value="PYRIDOXINE 5'-PHOSPHATE SYNTHASE"/>
    <property type="match status" value="1"/>
</dbReference>
<feature type="active site" description="Proton acceptor" evidence="4">
    <location>
        <position position="62"/>
    </location>
</feature>
<dbReference type="NCBIfam" id="NF003625">
    <property type="entry name" value="PRK05265.1-3"/>
    <property type="match status" value="1"/>
</dbReference>
<dbReference type="Pfam" id="PF03740">
    <property type="entry name" value="PdxJ"/>
    <property type="match status" value="1"/>
</dbReference>
<accession>Q0A8Y8</accession>
<dbReference type="InterPro" id="IPR013785">
    <property type="entry name" value="Aldolase_TIM"/>
</dbReference>
<dbReference type="eggNOG" id="COG0854">
    <property type="taxonomic scope" value="Bacteria"/>
</dbReference>
<evidence type="ECO:0000313" key="6">
    <source>
        <dbReference type="EMBL" id="ABI56699.1"/>
    </source>
</evidence>
<dbReference type="EMBL" id="CP000453">
    <property type="protein sequence ID" value="ABI56699.1"/>
    <property type="molecule type" value="Genomic_DNA"/>
</dbReference>
<evidence type="ECO:0000256" key="4">
    <source>
        <dbReference type="HAMAP-Rule" id="MF_00279"/>
    </source>
</evidence>
<dbReference type="Gene3D" id="3.20.20.70">
    <property type="entry name" value="Aldolase class I"/>
    <property type="match status" value="1"/>
</dbReference>
<reference evidence="7" key="1">
    <citation type="submission" date="2006-08" db="EMBL/GenBank/DDBJ databases">
        <title>Complete sequence of Alkalilimnicola ehrilichei MLHE-1.</title>
        <authorList>
            <person name="Copeland A."/>
            <person name="Lucas S."/>
            <person name="Lapidus A."/>
            <person name="Barry K."/>
            <person name="Detter J.C."/>
            <person name="Glavina del Rio T."/>
            <person name="Hammon N."/>
            <person name="Israni S."/>
            <person name="Dalin E."/>
            <person name="Tice H."/>
            <person name="Pitluck S."/>
            <person name="Sims D."/>
            <person name="Brettin T."/>
            <person name="Bruce D."/>
            <person name="Han C."/>
            <person name="Tapia R."/>
            <person name="Gilna P."/>
            <person name="Schmutz J."/>
            <person name="Larimer F."/>
            <person name="Land M."/>
            <person name="Hauser L."/>
            <person name="Kyrpides N."/>
            <person name="Mikhailova N."/>
            <person name="Oremland R.S."/>
            <person name="Hoeft S.E."/>
            <person name="Switzer-Blum J."/>
            <person name="Kulp T."/>
            <person name="King G."/>
            <person name="Tabita R."/>
            <person name="Witte B."/>
            <person name="Santini J.M."/>
            <person name="Basu P."/>
            <person name="Hollibaugh J.T."/>
            <person name="Xie G."/>
            <person name="Stolz J.F."/>
            <person name="Richardson P."/>
        </authorList>
    </citation>
    <scope>NUCLEOTIDE SEQUENCE [LARGE SCALE GENOMIC DNA]</scope>
    <source>
        <strain evidence="7">ATCC BAA-1101 / DSM 17681 / MLHE-1</strain>
    </source>
</reference>
<dbReference type="OrthoDB" id="9806590at2"/>
<name>Q0A8Y8_ALKEH</name>
<dbReference type="SUPFAM" id="SSF63892">
    <property type="entry name" value="Pyridoxine 5'-phosphate synthase"/>
    <property type="match status" value="1"/>
</dbReference>
<keyword evidence="1 4" id="KW-0963">Cytoplasm</keyword>
<dbReference type="Proteomes" id="UP000001962">
    <property type="component" value="Chromosome"/>
</dbReference>
<evidence type="ECO:0000256" key="1">
    <source>
        <dbReference type="ARBA" id="ARBA00022490"/>
    </source>
</evidence>
<feature type="site" description="Transition state stabilizer" evidence="4">
    <location>
        <position position="170"/>
    </location>
</feature>
<comment type="subcellular location">
    <subcellularLocation>
        <location evidence="4">Cytoplasm</location>
    </subcellularLocation>
</comment>
<sequence length="261" mass="28484">MITDQEDIAIVPQDDPADRPLLLGVNIDHVATLRQARGTAYPDPVQAAFAAEQAGADLITVHLREDRRHIQDRDVALLAQTVQTRMNLEMAVTDEMLRIATELRPSDCCLVPERREELTTEGGLDVQAQPDRIAEACARLGEAGIRVSLFIDPDPEQVEAAARVGAPVVELHTGAWAEAGNPRDARVELERLRTAVGHGLQCGLQVNGGHGLHYHNVQPVAAITGVRELNIGHAIIARAVFSGLPDAVREMKRLMREARQL</sequence>
<organism evidence="6 7">
    <name type="scientific">Alkalilimnicola ehrlichii (strain ATCC BAA-1101 / DSM 17681 / MLHE-1)</name>
    <dbReference type="NCBI Taxonomy" id="187272"/>
    <lineage>
        <taxon>Bacteria</taxon>
        <taxon>Pseudomonadati</taxon>
        <taxon>Pseudomonadota</taxon>
        <taxon>Gammaproteobacteria</taxon>
        <taxon>Chromatiales</taxon>
        <taxon>Ectothiorhodospiraceae</taxon>
        <taxon>Alkalilimnicola</taxon>
    </lineage>
</organism>
<feature type="binding site" evidence="4">
    <location>
        <begin position="28"/>
        <end position="29"/>
    </location>
    <ligand>
        <name>1-deoxy-D-xylulose 5-phosphate</name>
        <dbReference type="ChEBI" id="CHEBI:57792"/>
    </ligand>
</feature>
<dbReference type="InterPro" id="IPR036130">
    <property type="entry name" value="Pyridoxine-5'_phos_synth"/>
</dbReference>
<dbReference type="RefSeq" id="WP_011629094.1">
    <property type="nucleotide sequence ID" value="NC_008340.1"/>
</dbReference>
<evidence type="ECO:0000313" key="7">
    <source>
        <dbReference type="Proteomes" id="UP000001962"/>
    </source>
</evidence>
<feature type="active site" description="Proton acceptor" evidence="4">
    <location>
        <position position="89"/>
    </location>
</feature>
<feature type="binding site" evidence="4">
    <location>
        <position position="64"/>
    </location>
    <ligand>
        <name>1-deoxy-D-xylulose 5-phosphate</name>
        <dbReference type="ChEBI" id="CHEBI:57792"/>
    </ligand>
</feature>
<evidence type="ECO:0000256" key="2">
    <source>
        <dbReference type="ARBA" id="ARBA00022679"/>
    </source>
</evidence>
<dbReference type="KEGG" id="aeh:Mlg_1350"/>
<dbReference type="HAMAP" id="MF_00279">
    <property type="entry name" value="PdxJ"/>
    <property type="match status" value="1"/>
</dbReference>
<comment type="pathway">
    <text evidence="4">Cofactor biosynthesis; pyridoxine 5'-phosphate biosynthesis; pyridoxine 5'-phosphate from D-erythrose 4-phosphate: step 5/5.</text>
</comment>
<dbReference type="UniPathway" id="UPA00244">
    <property type="reaction ID" value="UER00313"/>
</dbReference>
<dbReference type="GO" id="GO:0008615">
    <property type="term" value="P:pyridoxine biosynthetic process"/>
    <property type="evidence" value="ECO:0007669"/>
    <property type="project" value="UniProtKB-UniRule"/>
</dbReference>
<dbReference type="NCBIfam" id="NF003624">
    <property type="entry name" value="PRK05265.1-2"/>
    <property type="match status" value="1"/>
</dbReference>
<protein>
    <recommendedName>
        <fullName evidence="4 5">Pyridoxine 5'-phosphate synthase</fullName>
        <shortName evidence="4">PNP synthase</shortName>
        <ecNumber evidence="4 5">2.6.99.2</ecNumber>
    </recommendedName>
</protein>
<comment type="function">
    <text evidence="4">Catalyzes the complicated ring closure reaction between the two acyclic compounds 1-deoxy-D-xylulose-5-phosphate (DXP) and 3-amino-2-oxopropyl phosphate (1-amino-acetone-3-phosphate or AAP) to form pyridoxine 5'-phosphate (PNP) and inorganic phosphate.</text>
</comment>
<feature type="binding site" evidence="4">
    <location>
        <begin position="232"/>
        <end position="233"/>
    </location>
    <ligand>
        <name>3-amino-2-oxopropyl phosphate</name>
        <dbReference type="ChEBI" id="CHEBI:57279"/>
    </ligand>
</feature>
<dbReference type="GO" id="GO:0033856">
    <property type="term" value="F:pyridoxine 5'-phosphate synthase activity"/>
    <property type="evidence" value="ECO:0007669"/>
    <property type="project" value="UniProtKB-UniRule"/>
</dbReference>
<dbReference type="InterPro" id="IPR004569">
    <property type="entry name" value="PyrdxlP_synth_PdxJ"/>
</dbReference>
<evidence type="ECO:0000256" key="5">
    <source>
        <dbReference type="NCBIfam" id="TIGR00559"/>
    </source>
</evidence>